<feature type="region of interest" description="Disordered" evidence="1">
    <location>
        <begin position="198"/>
        <end position="232"/>
    </location>
</feature>
<evidence type="ECO:0000256" key="1">
    <source>
        <dbReference type="SAM" id="MobiDB-lite"/>
    </source>
</evidence>
<feature type="compositionally biased region" description="Low complexity" evidence="1">
    <location>
        <begin position="212"/>
        <end position="223"/>
    </location>
</feature>
<proteinExistence type="predicted"/>
<dbReference type="GO" id="GO:0030286">
    <property type="term" value="C:dynein complex"/>
    <property type="evidence" value="ECO:0007669"/>
    <property type="project" value="InterPro"/>
</dbReference>
<dbReference type="EMBL" id="JAXCGZ010023205">
    <property type="protein sequence ID" value="KAK7015537.1"/>
    <property type="molecule type" value="Genomic_DNA"/>
</dbReference>
<reference evidence="3 4" key="1">
    <citation type="submission" date="2023-11" db="EMBL/GenBank/DDBJ databases">
        <title>Halocaridina rubra genome assembly.</title>
        <authorList>
            <person name="Smith C."/>
        </authorList>
    </citation>
    <scope>NUCLEOTIDE SEQUENCE [LARGE SCALE GENOMIC DNA]</scope>
    <source>
        <strain evidence="3">EP-1</strain>
        <tissue evidence="3">Whole</tissue>
    </source>
</reference>
<dbReference type="GO" id="GO:0097729">
    <property type="term" value="C:9+2 motile cilium"/>
    <property type="evidence" value="ECO:0007669"/>
    <property type="project" value="TreeGrafter"/>
</dbReference>
<evidence type="ECO:0000259" key="2">
    <source>
        <dbReference type="Pfam" id="PF08393"/>
    </source>
</evidence>
<dbReference type="Gene3D" id="3.20.180.20">
    <property type="entry name" value="Dynein heavy chain, N-terminal domain 2"/>
    <property type="match status" value="1"/>
</dbReference>
<dbReference type="AlphaFoldDB" id="A0AAN8WIJ3"/>
<comment type="caution">
    <text evidence="3">The sequence shown here is derived from an EMBL/GenBank/DDBJ whole genome shotgun (WGS) entry which is preliminary data.</text>
</comment>
<sequence>MLTDAKYLLSSLSEALARPRLHCSRFYLLTDRELTMLMAKPSCNTLNGVASKIFNNVSTLKWRENMITGVESTEGEQLTLPEPVLFSFDKQNSHEGGVSVGLHVQQIIDELHKAVKQSLKTSVEVLGQEGRLFRSLLQEQPTSAVVLSWRVWWAAGMDVALRNRAKGKKDAFQNALAAVSNDIIFLLEAMGCGTDNDYLNNEKTEEEGTAPLSSVRTSSRLSSQTARRATEPPIPSANCLPLLMACLHARDIIATLIRKNTSRVDCFSWLSHLRYTWQSSESKLMLQAAHCILEYGCEYSGCGAPDYVLTQISERSILVIINALSAHTPPMLFGEL</sequence>
<dbReference type="Gene3D" id="1.20.58.1120">
    <property type="match status" value="1"/>
</dbReference>
<dbReference type="InterPro" id="IPR026983">
    <property type="entry name" value="DHC"/>
</dbReference>
<dbReference type="GO" id="GO:0051959">
    <property type="term" value="F:dynein light intermediate chain binding"/>
    <property type="evidence" value="ECO:0007669"/>
    <property type="project" value="InterPro"/>
</dbReference>
<dbReference type="Pfam" id="PF08393">
    <property type="entry name" value="DHC_N2"/>
    <property type="match status" value="1"/>
</dbReference>
<organism evidence="3 4">
    <name type="scientific">Halocaridina rubra</name>
    <name type="common">Hawaiian red shrimp</name>
    <dbReference type="NCBI Taxonomy" id="373956"/>
    <lineage>
        <taxon>Eukaryota</taxon>
        <taxon>Metazoa</taxon>
        <taxon>Ecdysozoa</taxon>
        <taxon>Arthropoda</taxon>
        <taxon>Crustacea</taxon>
        <taxon>Multicrustacea</taxon>
        <taxon>Malacostraca</taxon>
        <taxon>Eumalacostraca</taxon>
        <taxon>Eucarida</taxon>
        <taxon>Decapoda</taxon>
        <taxon>Pleocyemata</taxon>
        <taxon>Caridea</taxon>
        <taxon>Atyoidea</taxon>
        <taxon>Atyidae</taxon>
        <taxon>Halocaridina</taxon>
    </lineage>
</organism>
<dbReference type="GO" id="GO:0060294">
    <property type="term" value="P:cilium movement involved in cell motility"/>
    <property type="evidence" value="ECO:0007669"/>
    <property type="project" value="TreeGrafter"/>
</dbReference>
<accession>A0AAN8WIJ3</accession>
<dbReference type="InterPro" id="IPR013602">
    <property type="entry name" value="Dynein_heavy_linker"/>
</dbReference>
<dbReference type="GO" id="GO:0045505">
    <property type="term" value="F:dynein intermediate chain binding"/>
    <property type="evidence" value="ECO:0007669"/>
    <property type="project" value="InterPro"/>
</dbReference>
<name>A0AAN8WIJ3_HALRR</name>
<protein>
    <recommendedName>
        <fullName evidence="2">Dynein heavy chain linker domain-containing protein</fullName>
    </recommendedName>
</protein>
<gene>
    <name evidence="3" type="ORF">SK128_021631</name>
</gene>
<dbReference type="GO" id="GO:0008569">
    <property type="term" value="F:minus-end-directed microtubule motor activity"/>
    <property type="evidence" value="ECO:0007669"/>
    <property type="project" value="TreeGrafter"/>
</dbReference>
<dbReference type="InterPro" id="IPR042228">
    <property type="entry name" value="Dynein_linker_3"/>
</dbReference>
<dbReference type="PANTHER" id="PTHR10676">
    <property type="entry name" value="DYNEIN HEAVY CHAIN FAMILY PROTEIN"/>
    <property type="match status" value="1"/>
</dbReference>
<keyword evidence="4" id="KW-1185">Reference proteome</keyword>
<feature type="domain" description="Dynein heavy chain linker" evidence="2">
    <location>
        <begin position="10"/>
        <end position="122"/>
    </location>
</feature>
<evidence type="ECO:0000313" key="4">
    <source>
        <dbReference type="Proteomes" id="UP001381693"/>
    </source>
</evidence>
<dbReference type="Proteomes" id="UP001381693">
    <property type="component" value="Unassembled WGS sequence"/>
</dbReference>
<evidence type="ECO:0000313" key="3">
    <source>
        <dbReference type="EMBL" id="KAK7015537.1"/>
    </source>
</evidence>